<evidence type="ECO:0000256" key="6">
    <source>
        <dbReference type="SAM" id="MobiDB-lite"/>
    </source>
</evidence>
<feature type="compositionally biased region" description="Basic and acidic residues" evidence="6">
    <location>
        <begin position="501"/>
        <end position="518"/>
    </location>
</feature>
<dbReference type="EMBL" id="KV407457">
    <property type="protein sequence ID" value="KZF23394.1"/>
    <property type="molecule type" value="Genomic_DNA"/>
</dbReference>
<organism evidence="9 10">
    <name type="scientific">Xylona heveae (strain CBS 132557 / TC161)</name>
    <dbReference type="NCBI Taxonomy" id="1328760"/>
    <lineage>
        <taxon>Eukaryota</taxon>
        <taxon>Fungi</taxon>
        <taxon>Dikarya</taxon>
        <taxon>Ascomycota</taxon>
        <taxon>Pezizomycotina</taxon>
        <taxon>Xylonomycetes</taxon>
        <taxon>Xylonales</taxon>
        <taxon>Xylonaceae</taxon>
        <taxon>Xylona</taxon>
    </lineage>
</organism>
<sequence>MESPAAFPDTPVEHDDVIFHCKGCGDILEEGKAFELAGNRWHIDCFRCNTCDSALDSDANLLMLGDGSLICNNCTYSCCACGNKIEDLAILTGDQAFCGNCFRCRNCKRKIENLRYARTSQGIFCMNCHESLMARRRKKAKMAKQNTASSLANSPMLLDKSLPSLPPSAIPPNAFTPDPSLLESPPERRDRSPQPRRSSATGSERREIQRDRSPATIREASKETLTLPPTTYKEERRSRASPQAESPTGDDGFFIPLALDESVASPSSAVSKPKTGVPVSPDQLDARLSDAKSLGRDIYPQSRSSSLGSQQPQQPQPQQQQQQQQQQQPQDSRPVSSRSLSVPKERQNRASSYTGASPHIAFQGKDRQPSNELVETMRKRKEILPAPTPNATNQSPVAGGSDKLSQTQSATSSSPHTAASNLQLPESISSRVSSRASSPAHSERFKLQDVPQSKKAGGSARAVDTSRSPSIIDRASSESAQKKMEEPPRRREPPRSAYGHDGAETPRTSEETKKKHDTPSLSGHSSPFMRPSEESPRPPREESMGAVPQRHSISRKEVPDRGAFKPSVSSTPDHHRPSTPPQAPPPPPPGFMGSPNNLVQLNGGRTISAPMESPDARSMHDPSLPARVEVRPSSARPSQSDTFTMPRSPPRPPTSRHKTRNSSISTAQSESSRNGDVPVGLPRYSGHGEFSMDEDMARIWGADEQENPTSMLRRISKTVRHGRSFSDKGLRLSNSPKWPKSPLNSIAAGHPHDIGSPSSASPDARDENVWLRGELRQAQQRIAELEAESNVLKIQVNGTADINQVNTELREKRSTVAILDTQKEVIVRELEVMADHIAKAKHSDRPFDVGELKSGVLQDLALSMRKLKETFTSDIEELVQRKHQLTDEITNLTSAKEKSIQEFEQLTLKNAQLAELNNQLVHNIQGLYKANRDPSADNLRPSNGLGIYTHHHKEKSETSMDLRPSTADNSLTASQTTLQPEHDVEPATVLSTPQVVNIRKGQPKKFNWKRGGHTVAKGVSKGFKGAFLSSSQQQQQMQREGHLTEGLPYGMLTPGAEPTIGGTRSQADTGRQPFGFFGNQKQGTNKAGQWKGTNNGSGNFSTTPSDDGSNLFGTELELRTQFEKREIPSIVIRCIEEVELRGMDVEGIYRKSGGAGQVKLVVEGFEKSEDFDLSDPDLDIHAVTSALKQYFHKLPTPLITYDVYDLLLDSNRISDVEKRMIAMRSALDELPRSHGDTLEFLIFHLARVLDRVDENKMPPLNLAVVFAPTIMRPLSIEREMTDIQAKQDAVRFLIEHNKAIFMHDQLDI</sequence>
<feature type="region of interest" description="Disordered" evidence="6">
    <location>
        <begin position="1083"/>
        <end position="1108"/>
    </location>
</feature>
<dbReference type="CDD" id="cd09394">
    <property type="entry name" value="LIM1_Rga"/>
    <property type="match status" value="1"/>
</dbReference>
<dbReference type="GO" id="GO:0046872">
    <property type="term" value="F:metal ion binding"/>
    <property type="evidence" value="ECO:0007669"/>
    <property type="project" value="UniProtKB-KW"/>
</dbReference>
<dbReference type="PANTHER" id="PTHR23176:SF128">
    <property type="entry name" value="RHO GTPASE-ACTIVATING PROTEIN RGD1"/>
    <property type="match status" value="1"/>
</dbReference>
<feature type="domain" description="Rho-GAP" evidence="8">
    <location>
        <begin position="1114"/>
        <end position="1301"/>
    </location>
</feature>
<proteinExistence type="predicted"/>
<dbReference type="CDD" id="cd00159">
    <property type="entry name" value="RhoGAP"/>
    <property type="match status" value="1"/>
</dbReference>
<keyword evidence="10" id="KW-1185">Reference proteome</keyword>
<feature type="region of interest" description="Disordered" evidence="6">
    <location>
        <begin position="719"/>
        <end position="765"/>
    </location>
</feature>
<dbReference type="FunCoup" id="A0A165HEM2">
    <property type="interactions" value="141"/>
</dbReference>
<feature type="coiled-coil region" evidence="5">
    <location>
        <begin position="868"/>
        <end position="902"/>
    </location>
</feature>
<dbReference type="PROSITE" id="PS50023">
    <property type="entry name" value="LIM_DOMAIN_2"/>
    <property type="match status" value="1"/>
</dbReference>
<dbReference type="Proteomes" id="UP000076632">
    <property type="component" value="Unassembled WGS sequence"/>
</dbReference>
<dbReference type="Pfam" id="PF00412">
    <property type="entry name" value="LIM"/>
    <property type="match status" value="1"/>
</dbReference>
<evidence type="ECO:0000256" key="2">
    <source>
        <dbReference type="ARBA" id="ARBA00022723"/>
    </source>
</evidence>
<dbReference type="PROSITE" id="PS50238">
    <property type="entry name" value="RHOGAP"/>
    <property type="match status" value="1"/>
</dbReference>
<dbReference type="CDD" id="cd09395">
    <property type="entry name" value="LIM2_Rga"/>
    <property type="match status" value="1"/>
</dbReference>
<dbReference type="InterPro" id="IPR008936">
    <property type="entry name" value="Rho_GTPase_activation_prot"/>
</dbReference>
<gene>
    <name evidence="9" type="ORF">L228DRAFT_237969</name>
</gene>
<feature type="compositionally biased region" description="Polar residues" evidence="6">
    <location>
        <begin position="635"/>
        <end position="645"/>
    </location>
</feature>
<feature type="compositionally biased region" description="Basic and acidic residues" evidence="6">
    <location>
        <begin position="554"/>
        <end position="563"/>
    </location>
</feature>
<dbReference type="GeneID" id="28896126"/>
<name>A0A165HEM2_XYLHT</name>
<feature type="compositionally biased region" description="Low complexity" evidence="6">
    <location>
        <begin position="405"/>
        <end position="440"/>
    </location>
</feature>
<dbReference type="FunFam" id="2.10.110.10:FF:000044">
    <property type="entry name" value="Rho GTPase activator Rga"/>
    <property type="match status" value="1"/>
</dbReference>
<dbReference type="Pfam" id="PF00620">
    <property type="entry name" value="RhoGAP"/>
    <property type="match status" value="1"/>
</dbReference>
<feature type="compositionally biased region" description="Polar residues" evidence="6">
    <location>
        <begin position="594"/>
        <end position="605"/>
    </location>
</feature>
<dbReference type="SMART" id="SM00324">
    <property type="entry name" value="RhoGAP"/>
    <property type="match status" value="1"/>
</dbReference>
<evidence type="ECO:0000259" key="7">
    <source>
        <dbReference type="PROSITE" id="PS50023"/>
    </source>
</evidence>
<feature type="compositionally biased region" description="Polar residues" evidence="6">
    <location>
        <begin position="661"/>
        <end position="674"/>
    </location>
</feature>
<dbReference type="OrthoDB" id="79452at2759"/>
<feature type="compositionally biased region" description="Basic and acidic residues" evidence="6">
    <location>
        <begin position="480"/>
        <end position="494"/>
    </location>
</feature>
<dbReference type="Gene3D" id="2.10.110.10">
    <property type="entry name" value="Cysteine Rich Protein"/>
    <property type="match status" value="2"/>
</dbReference>
<feature type="compositionally biased region" description="Low complexity" evidence="6">
    <location>
        <begin position="310"/>
        <end position="342"/>
    </location>
</feature>
<dbReference type="PROSITE" id="PS00478">
    <property type="entry name" value="LIM_DOMAIN_1"/>
    <property type="match status" value="1"/>
</dbReference>
<dbReference type="Gene3D" id="1.10.555.10">
    <property type="entry name" value="Rho GTPase activation protein"/>
    <property type="match status" value="1"/>
</dbReference>
<feature type="compositionally biased region" description="Basic and acidic residues" evidence="6">
    <location>
        <begin position="531"/>
        <end position="543"/>
    </location>
</feature>
<evidence type="ECO:0000313" key="10">
    <source>
        <dbReference type="Proteomes" id="UP000076632"/>
    </source>
</evidence>
<feature type="coiled-coil region" evidence="5">
    <location>
        <begin position="768"/>
        <end position="795"/>
    </location>
</feature>
<feature type="compositionally biased region" description="Pro residues" evidence="6">
    <location>
        <begin position="578"/>
        <end position="590"/>
    </location>
</feature>
<evidence type="ECO:0000256" key="3">
    <source>
        <dbReference type="ARBA" id="ARBA00022833"/>
    </source>
</evidence>
<dbReference type="STRING" id="1328760.A0A165HEM2"/>
<evidence type="ECO:0000256" key="5">
    <source>
        <dbReference type="SAM" id="Coils"/>
    </source>
</evidence>
<dbReference type="GO" id="GO:0007165">
    <property type="term" value="P:signal transduction"/>
    <property type="evidence" value="ECO:0007669"/>
    <property type="project" value="InterPro"/>
</dbReference>
<evidence type="ECO:0000256" key="1">
    <source>
        <dbReference type="ARBA" id="ARBA00022468"/>
    </source>
</evidence>
<dbReference type="SMART" id="SM00132">
    <property type="entry name" value="LIM"/>
    <property type="match status" value="2"/>
</dbReference>
<dbReference type="FunFam" id="1.10.555.10:FF:000043">
    <property type="entry name" value="Rho GTPase activator Rga"/>
    <property type="match status" value="1"/>
</dbReference>
<dbReference type="InParanoid" id="A0A165HEM2"/>
<keyword evidence="4" id="KW-0440">LIM domain</keyword>
<feature type="compositionally biased region" description="Basic and acidic residues" evidence="6">
    <location>
        <begin position="203"/>
        <end position="213"/>
    </location>
</feature>
<accession>A0A165HEM2</accession>
<feature type="domain" description="LIM zinc-binding" evidence="7">
    <location>
        <begin position="19"/>
        <end position="81"/>
    </location>
</feature>
<feature type="compositionally biased region" description="Basic and acidic residues" evidence="6">
    <location>
        <begin position="284"/>
        <end position="295"/>
    </location>
</feature>
<reference evidence="9 10" key="1">
    <citation type="journal article" date="2016" name="Fungal Biol.">
        <title>The genome of Xylona heveae provides a window into fungal endophytism.</title>
        <authorList>
            <person name="Gazis R."/>
            <person name="Kuo A."/>
            <person name="Riley R."/>
            <person name="LaButti K."/>
            <person name="Lipzen A."/>
            <person name="Lin J."/>
            <person name="Amirebrahimi M."/>
            <person name="Hesse C.N."/>
            <person name="Spatafora J.W."/>
            <person name="Henrissat B."/>
            <person name="Hainaut M."/>
            <person name="Grigoriev I.V."/>
            <person name="Hibbett D.S."/>
        </authorList>
    </citation>
    <scope>NUCLEOTIDE SEQUENCE [LARGE SCALE GENOMIC DNA]</scope>
    <source>
        <strain evidence="9 10">TC161</strain>
    </source>
</reference>
<dbReference type="SUPFAM" id="SSF48350">
    <property type="entry name" value="GTPase activation domain, GAP"/>
    <property type="match status" value="1"/>
</dbReference>
<keyword evidence="2 4" id="KW-0479">Metal-binding</keyword>
<protein>
    <submittedName>
        <fullName evidence="9">RhoGAP-domain-containing protein</fullName>
    </submittedName>
</protein>
<feature type="compositionally biased region" description="Low complexity" evidence="6">
    <location>
        <begin position="154"/>
        <end position="163"/>
    </location>
</feature>
<dbReference type="GO" id="GO:0005938">
    <property type="term" value="C:cell cortex"/>
    <property type="evidence" value="ECO:0007669"/>
    <property type="project" value="UniProtKB-ARBA"/>
</dbReference>
<dbReference type="InterPro" id="IPR001781">
    <property type="entry name" value="Znf_LIM"/>
</dbReference>
<evidence type="ECO:0000313" key="9">
    <source>
        <dbReference type="EMBL" id="KZF23394.1"/>
    </source>
</evidence>
<dbReference type="PANTHER" id="PTHR23176">
    <property type="entry name" value="RHO/RAC/CDC GTPASE-ACTIVATING PROTEIN"/>
    <property type="match status" value="1"/>
</dbReference>
<feature type="compositionally biased region" description="Low complexity" evidence="6">
    <location>
        <begin position="262"/>
        <end position="274"/>
    </location>
</feature>
<evidence type="ECO:0000256" key="4">
    <source>
        <dbReference type="PROSITE-ProRule" id="PRU00125"/>
    </source>
</evidence>
<dbReference type="RefSeq" id="XP_018188949.1">
    <property type="nucleotide sequence ID" value="XM_018330989.1"/>
</dbReference>
<keyword evidence="1" id="KW-0343">GTPase activation</keyword>
<feature type="region of interest" description="Disordered" evidence="6">
    <location>
        <begin position="139"/>
        <end position="689"/>
    </location>
</feature>
<dbReference type="GO" id="GO:0005096">
    <property type="term" value="F:GTPase activator activity"/>
    <property type="evidence" value="ECO:0007669"/>
    <property type="project" value="UniProtKB-KW"/>
</dbReference>
<keyword evidence="5" id="KW-0175">Coiled coil</keyword>
<keyword evidence="3 4" id="KW-0862">Zinc</keyword>
<dbReference type="OMA" id="GFERSPQ"/>
<dbReference type="InterPro" id="IPR050729">
    <property type="entry name" value="Rho-GAP"/>
</dbReference>
<dbReference type="InterPro" id="IPR000198">
    <property type="entry name" value="RhoGAP_dom"/>
</dbReference>
<evidence type="ECO:0000259" key="8">
    <source>
        <dbReference type="PROSITE" id="PS50238"/>
    </source>
</evidence>